<comment type="similarity">
    <text evidence="1">Belongs to the N(4)/N(6)-methyltransferase family.</text>
</comment>
<dbReference type="SUPFAM" id="SSF53335">
    <property type="entry name" value="S-adenosyl-L-methionine-dependent methyltransferases"/>
    <property type="match status" value="1"/>
</dbReference>
<dbReference type="InterPro" id="IPR029063">
    <property type="entry name" value="SAM-dependent_MTases_sf"/>
</dbReference>
<reference evidence="4 5" key="1">
    <citation type="journal article" date="2019" name="Nat. Med.">
        <title>A library of human gut bacterial isolates paired with longitudinal multiomics data enables mechanistic microbiome research.</title>
        <authorList>
            <person name="Poyet M."/>
            <person name="Groussin M."/>
            <person name="Gibbons S.M."/>
            <person name="Avila-Pacheco J."/>
            <person name="Jiang X."/>
            <person name="Kearney S.M."/>
            <person name="Perrotta A.R."/>
            <person name="Berdy B."/>
            <person name="Zhao S."/>
            <person name="Lieberman T.D."/>
            <person name="Swanson P.K."/>
            <person name="Smith M."/>
            <person name="Roesemann S."/>
            <person name="Alexander J.E."/>
            <person name="Rich S.A."/>
            <person name="Livny J."/>
            <person name="Vlamakis H."/>
            <person name="Clish C."/>
            <person name="Bullock K."/>
            <person name="Deik A."/>
            <person name="Scott J."/>
            <person name="Pierce K.A."/>
            <person name="Xavier R.J."/>
            <person name="Alm E.J."/>
        </authorList>
    </citation>
    <scope>NUCLEOTIDE SEQUENCE [LARGE SCALE GENOMIC DNA]</scope>
    <source>
        <strain evidence="4 5">BIOML-A25</strain>
    </source>
</reference>
<dbReference type="PANTHER" id="PTHR42998:SF1">
    <property type="entry name" value="TYPE I RESTRICTION ENZYME HINDI METHYLASE SUBUNIT"/>
    <property type="match status" value="1"/>
</dbReference>
<comment type="caution">
    <text evidence="4">The sequence shown here is derived from an EMBL/GenBank/DDBJ whole genome shotgun (WGS) entry which is preliminary data.</text>
</comment>
<keyword evidence="2" id="KW-0680">Restriction system</keyword>
<name>A0A6L3IKE2_9BACT</name>
<evidence type="ECO:0000259" key="3">
    <source>
        <dbReference type="Pfam" id="PF12161"/>
    </source>
</evidence>
<dbReference type="RefSeq" id="WP_149937507.1">
    <property type="nucleotide sequence ID" value="NZ_VVZV01000093.1"/>
</dbReference>
<proteinExistence type="inferred from homology"/>
<dbReference type="GO" id="GO:0009307">
    <property type="term" value="P:DNA restriction-modification system"/>
    <property type="evidence" value="ECO:0007669"/>
    <property type="project" value="UniProtKB-KW"/>
</dbReference>
<keyword evidence="4" id="KW-0489">Methyltransferase</keyword>
<dbReference type="Pfam" id="PF12161">
    <property type="entry name" value="HsdM_N"/>
    <property type="match status" value="1"/>
</dbReference>
<dbReference type="AlphaFoldDB" id="A0A6L3IKE2"/>
<evidence type="ECO:0000313" key="5">
    <source>
        <dbReference type="Proteomes" id="UP000481700"/>
    </source>
</evidence>
<sequence length="176" mass="20086">MAKKKATKKEENSLNLETILFNCRDYLRGSASLNYKRDVILRLVFLRFIGEKFDDAQAEMRQQCINRGITDEEKIARFLDSPSRYKNIVYVPEAARWSMLINVPASNLVAALDDALQAIEDSGDTLKGCVKLSLFTSVKIQSNELKKVVDEVNKISHKVFGEEKDLIGRVYPQIRN</sequence>
<dbReference type="EMBL" id="VVZV01000093">
    <property type="protein sequence ID" value="KAA5311889.1"/>
    <property type="molecule type" value="Genomic_DNA"/>
</dbReference>
<organism evidence="4 5">
    <name type="scientific">Phocaeicola dorei</name>
    <dbReference type="NCBI Taxonomy" id="357276"/>
    <lineage>
        <taxon>Bacteria</taxon>
        <taxon>Pseudomonadati</taxon>
        <taxon>Bacteroidota</taxon>
        <taxon>Bacteroidia</taxon>
        <taxon>Bacteroidales</taxon>
        <taxon>Bacteroidaceae</taxon>
        <taxon>Phocaeicola</taxon>
    </lineage>
</organism>
<dbReference type="InterPro" id="IPR038333">
    <property type="entry name" value="T1MK-like_N_sf"/>
</dbReference>
<feature type="domain" description="N6 adenine-specific DNA methyltransferase N-terminal" evidence="3">
    <location>
        <begin position="16"/>
        <end position="151"/>
    </location>
</feature>
<keyword evidence="4" id="KW-0808">Transferase</keyword>
<dbReference type="Gene3D" id="1.20.1260.30">
    <property type="match status" value="1"/>
</dbReference>
<dbReference type="GO" id="GO:0008168">
    <property type="term" value="F:methyltransferase activity"/>
    <property type="evidence" value="ECO:0007669"/>
    <property type="project" value="UniProtKB-KW"/>
</dbReference>
<dbReference type="InterPro" id="IPR022749">
    <property type="entry name" value="D12N6_MeTrfase_N"/>
</dbReference>
<evidence type="ECO:0000313" key="4">
    <source>
        <dbReference type="EMBL" id="KAA5311889.1"/>
    </source>
</evidence>
<dbReference type="PANTHER" id="PTHR42998">
    <property type="entry name" value="TYPE I RESTRICTION ENZYME HINDVIIP M PROTEIN-RELATED"/>
    <property type="match status" value="1"/>
</dbReference>
<dbReference type="InterPro" id="IPR052916">
    <property type="entry name" value="Type-I_RE_MTase_Subunit"/>
</dbReference>
<accession>A0A6L3IKE2</accession>
<dbReference type="GO" id="GO:0032259">
    <property type="term" value="P:methylation"/>
    <property type="evidence" value="ECO:0007669"/>
    <property type="project" value="UniProtKB-KW"/>
</dbReference>
<evidence type="ECO:0000256" key="1">
    <source>
        <dbReference type="ARBA" id="ARBA00006594"/>
    </source>
</evidence>
<dbReference type="Proteomes" id="UP000481700">
    <property type="component" value="Unassembled WGS sequence"/>
</dbReference>
<gene>
    <name evidence="4" type="ORF">F2Z07_23675</name>
</gene>
<protein>
    <submittedName>
        <fullName evidence="4">SAM-dependent DNA methyltransferase</fullName>
    </submittedName>
</protein>
<evidence type="ECO:0000256" key="2">
    <source>
        <dbReference type="ARBA" id="ARBA00022747"/>
    </source>
</evidence>